<feature type="compositionally biased region" description="Acidic residues" evidence="1">
    <location>
        <begin position="274"/>
        <end position="300"/>
    </location>
</feature>
<dbReference type="PROSITE" id="PS50097">
    <property type="entry name" value="BTB"/>
    <property type="match status" value="1"/>
</dbReference>
<reference evidence="3 4" key="1">
    <citation type="journal article" date="2016" name="Genome Biol. Evol.">
        <title>Divergent and convergent evolution of fungal pathogenicity.</title>
        <authorList>
            <person name="Shang Y."/>
            <person name="Xiao G."/>
            <person name="Zheng P."/>
            <person name="Cen K."/>
            <person name="Zhan S."/>
            <person name="Wang C."/>
        </authorList>
    </citation>
    <scope>NUCLEOTIDE SEQUENCE [LARGE SCALE GENOMIC DNA]</scope>
    <source>
        <strain evidence="3 4">RCEF 2490</strain>
    </source>
</reference>
<evidence type="ECO:0000313" key="3">
    <source>
        <dbReference type="EMBL" id="KZZ99258.1"/>
    </source>
</evidence>
<gene>
    <name evidence="3" type="ORF">AAL_01830</name>
</gene>
<proteinExistence type="predicted"/>
<dbReference type="InterPro" id="IPR011333">
    <property type="entry name" value="SKP1/BTB/POZ_sf"/>
</dbReference>
<feature type="region of interest" description="Disordered" evidence="1">
    <location>
        <begin position="265"/>
        <end position="307"/>
    </location>
</feature>
<dbReference type="Gene3D" id="3.30.710.10">
    <property type="entry name" value="Potassium Channel Kv1.1, Chain A"/>
    <property type="match status" value="1"/>
</dbReference>
<accession>A0A168EXV9</accession>
<dbReference type="CDD" id="cd18186">
    <property type="entry name" value="BTB_POZ_ZBTB_KLHL-like"/>
    <property type="match status" value="1"/>
</dbReference>
<dbReference type="OrthoDB" id="6359816at2759"/>
<protein>
    <submittedName>
        <fullName evidence="3">Btb/poz</fullName>
    </submittedName>
</protein>
<organism evidence="3 4">
    <name type="scientific">Moelleriella libera RCEF 2490</name>
    <dbReference type="NCBI Taxonomy" id="1081109"/>
    <lineage>
        <taxon>Eukaryota</taxon>
        <taxon>Fungi</taxon>
        <taxon>Dikarya</taxon>
        <taxon>Ascomycota</taxon>
        <taxon>Pezizomycotina</taxon>
        <taxon>Sordariomycetes</taxon>
        <taxon>Hypocreomycetidae</taxon>
        <taxon>Hypocreales</taxon>
        <taxon>Clavicipitaceae</taxon>
        <taxon>Moelleriella</taxon>
    </lineage>
</organism>
<evidence type="ECO:0000256" key="1">
    <source>
        <dbReference type="SAM" id="MobiDB-lite"/>
    </source>
</evidence>
<evidence type="ECO:0000313" key="4">
    <source>
        <dbReference type="Proteomes" id="UP000078544"/>
    </source>
</evidence>
<keyword evidence="4" id="KW-1185">Reference proteome</keyword>
<dbReference type="Pfam" id="PF00651">
    <property type="entry name" value="BTB"/>
    <property type="match status" value="1"/>
</dbReference>
<dbReference type="InterPro" id="IPR000210">
    <property type="entry name" value="BTB/POZ_dom"/>
</dbReference>
<evidence type="ECO:0000259" key="2">
    <source>
        <dbReference type="PROSITE" id="PS50097"/>
    </source>
</evidence>
<sequence>MTETTKTADRELVTARTLNLERYFPWGGFSDLTVVTKDNMDLQVHKIVLCSQSTVFENMIPFWEDHSDSKNSILKTDFNYAEVFSLMKFLYSGNYDDDEYILALTNYHPDCSLSVQSLRIDRHREVLLLHSKVSAIAMSVRIEPLAELAMERFRNALPKDHWDPIYSDVMLEAMMNTKHEGFQNMICEMLFDGPAEDGDARSTCQFGKFIAALRPFVQKNLARQSNPEGTEQEWPKLPIDEEIKDWSRVSAANDDEEEALFEGLAEEVTSWGEGTEEETSWGEGTEEETSFEEHDDDSSDWEMARKW</sequence>
<dbReference type="AlphaFoldDB" id="A0A168EXV9"/>
<name>A0A168EXV9_9HYPO</name>
<feature type="domain" description="BTB" evidence="2">
    <location>
        <begin position="30"/>
        <end position="99"/>
    </location>
</feature>
<dbReference type="SUPFAM" id="SSF54695">
    <property type="entry name" value="POZ domain"/>
    <property type="match status" value="1"/>
</dbReference>
<dbReference type="EMBL" id="AZGY01000003">
    <property type="protein sequence ID" value="KZZ99258.1"/>
    <property type="molecule type" value="Genomic_DNA"/>
</dbReference>
<dbReference type="Proteomes" id="UP000078544">
    <property type="component" value="Unassembled WGS sequence"/>
</dbReference>
<comment type="caution">
    <text evidence="3">The sequence shown here is derived from an EMBL/GenBank/DDBJ whole genome shotgun (WGS) entry which is preliminary data.</text>
</comment>